<dbReference type="PANTHER" id="PTHR36884">
    <property type="entry name" value="FIP1[III]-LIKE PROTEIN"/>
    <property type="match status" value="1"/>
</dbReference>
<keyword evidence="8" id="KW-1185">Reference proteome</keyword>
<dbReference type="EMBL" id="JAYMYQ010000005">
    <property type="protein sequence ID" value="KAK7329957.1"/>
    <property type="molecule type" value="Genomic_DNA"/>
</dbReference>
<comment type="caution">
    <text evidence="7">The sequence shown here is derived from an EMBL/GenBank/DDBJ whole genome shotgun (WGS) entry which is preliminary data.</text>
</comment>
<evidence type="ECO:0000313" key="8">
    <source>
        <dbReference type="Proteomes" id="UP001367508"/>
    </source>
</evidence>
<sequence>MAMQEDDEFGDLYTDVIQPFAPSSSSPNSPRNPQPIHRQESPQQRCDVDFDHVKESSVDLIDRDVKFDIEDEAVDDTPVIPGLSGDAIPAEEASRRIDEGDDWDSDDSEDDLQIVLDNNNLAAMGRSGLVADGGDHDGGLNIMVDPNQGTEEQDWGENPTQPVEGERKDVGESGKALAPKIGGYHPFHHSQFKYVRPGAASIPGVSTSAPGGPPGQIRPLANMNLVAGRGRGEWRPAGIKGASAMQKGFQAGPGLPIWGNNAAGRSFGGGLEFTLPSHKTVFEVDIDGFEEKPWKYPGVDVSDFFNFGLNEDSWKDYCKQLEQLRLESRMQSKIRVYESSRTEQGYDPDMPPELAAASGIHAVPVDNANSVKSDVGQNDLMKGSGPMRPPIPTGRAIQVESGYGERLPSIDTRPPRIRDSDAIIEIVLQDPPDDSSCARIDVQDEQEGGELLREDFREDHVVGHEIPRIEPKYCNGSPQDYNGQKRELVGRRMPSIKASPTNIPEEDENLPLPQKEPIGSSDSRHQTPRQVRGQSPCITCSEEMTLVDNQKEKSVESMEGRHKSSPVIKAVRESSMENKNAELEETGTADERLEKEDIDLNTVDKRDTIMDEVVERQKVTSQVGRPLLGDGNDWEDSKAVSSSDNSKTKSESSRDHHKPWDSLEEEVVQDPRSVHLGSIRLQPDENEQVFRRREHDGRQEPKRNCMVVKGREEPYPFKDRNPGSLHQLHTKINRFDMQKDRDSSDRDWARRDGDLYGRRVRNDGPRKRDRGRAQENERSDNEDSFHSRKQLDNCNYRVPYEKDVGTRVSRHKERDDSLKGKHEAVEDFHGKRMKNEEYFRREHVDKEVLHGYKENVSRHKREKDEVLDHPRKKFDHKRNRDNLDDQHAAKQKNEAWLLRERGDRQRDREEWHRVKQSHEEHLSKHKRGRSSLRSGQGVEEKALFGHVRAKDEHKASEKEYQSREATRHSDQLKMSDRIQGESPHHKEGDDAYTHGNQYSSEERRSRKEKSNSHGGRATNALDSQRVHERKHKEGSRKSKESIVGSLGSLGVSKRSPGGQSGQINEKGMKGSGDDHAEDEIPGHCLPRKHEGISSDDEQQDSQRGRSKYERWTSHKEADFRISSKSSSSLKFKDLDKDNNDVSSVADDSTKIVDSNNQPFLSVERKDFVDMELKDANAKGLGDRHLDTAEKLKKRSERFKLPMPNEKEAQVIKKLESEPLPSAKNENPVDSAVKQERPARKRRWIRWMQYDIQKSLAWLVRHESDTGTSSCGRAGPSVRNRSHPGEEQSNRCCLLPNLCLRVGFEMSVMILFVVYY</sequence>
<dbReference type="InterPro" id="IPR007854">
    <property type="entry name" value="Fip1_dom"/>
</dbReference>
<reference evidence="7 8" key="1">
    <citation type="submission" date="2024-01" db="EMBL/GenBank/DDBJ databases">
        <title>The genomes of 5 underutilized Papilionoideae crops provide insights into root nodulation and disease resistanc.</title>
        <authorList>
            <person name="Jiang F."/>
        </authorList>
    </citation>
    <scope>NUCLEOTIDE SEQUENCE [LARGE SCALE GENOMIC DNA]</scope>
    <source>
        <strain evidence="7">LVBAO_FW01</strain>
        <tissue evidence="7">Leaves</tissue>
    </source>
</reference>
<feature type="compositionally biased region" description="Basic and acidic residues" evidence="5">
    <location>
        <begin position="938"/>
        <end position="992"/>
    </location>
</feature>
<feature type="compositionally biased region" description="Basic and acidic residues" evidence="5">
    <location>
        <begin position="878"/>
        <end position="922"/>
    </location>
</feature>
<feature type="region of interest" description="Disordered" evidence="5">
    <location>
        <begin position="147"/>
        <end position="170"/>
    </location>
</feature>
<feature type="compositionally biased region" description="Acidic residues" evidence="5">
    <location>
        <begin position="99"/>
        <end position="109"/>
    </location>
</feature>
<keyword evidence="3" id="KW-0507">mRNA processing</keyword>
<evidence type="ECO:0000256" key="3">
    <source>
        <dbReference type="ARBA" id="ARBA00022664"/>
    </source>
</evidence>
<evidence type="ECO:0000256" key="4">
    <source>
        <dbReference type="ARBA" id="ARBA00023242"/>
    </source>
</evidence>
<accession>A0AAN9QCC1</accession>
<feature type="compositionally biased region" description="Basic and acidic residues" evidence="5">
    <location>
        <begin position="853"/>
        <end position="869"/>
    </location>
</feature>
<feature type="compositionally biased region" description="Basic and acidic residues" evidence="5">
    <location>
        <begin position="646"/>
        <end position="661"/>
    </location>
</feature>
<feature type="region of interest" description="Disordered" evidence="5">
    <location>
        <begin position="1264"/>
        <end position="1288"/>
    </location>
</feature>
<organism evidence="7 8">
    <name type="scientific">Canavalia gladiata</name>
    <name type="common">Sword bean</name>
    <name type="synonym">Dolichos gladiatus</name>
    <dbReference type="NCBI Taxonomy" id="3824"/>
    <lineage>
        <taxon>Eukaryota</taxon>
        <taxon>Viridiplantae</taxon>
        <taxon>Streptophyta</taxon>
        <taxon>Embryophyta</taxon>
        <taxon>Tracheophyta</taxon>
        <taxon>Spermatophyta</taxon>
        <taxon>Magnoliopsida</taxon>
        <taxon>eudicotyledons</taxon>
        <taxon>Gunneridae</taxon>
        <taxon>Pentapetalae</taxon>
        <taxon>rosids</taxon>
        <taxon>fabids</taxon>
        <taxon>Fabales</taxon>
        <taxon>Fabaceae</taxon>
        <taxon>Papilionoideae</taxon>
        <taxon>50 kb inversion clade</taxon>
        <taxon>NPAAA clade</taxon>
        <taxon>indigoferoid/millettioid clade</taxon>
        <taxon>Phaseoleae</taxon>
        <taxon>Canavalia</taxon>
    </lineage>
</organism>
<feature type="region of interest" description="Disordered" evidence="5">
    <location>
        <begin position="1"/>
        <end position="46"/>
    </location>
</feature>
<name>A0AAN9QCC1_CANGL</name>
<feature type="compositionally biased region" description="Basic and acidic residues" evidence="5">
    <location>
        <begin position="1000"/>
        <end position="1011"/>
    </location>
</feature>
<feature type="compositionally biased region" description="Basic and acidic residues" evidence="5">
    <location>
        <begin position="570"/>
        <end position="582"/>
    </location>
</feature>
<feature type="region of interest" description="Disordered" evidence="5">
    <location>
        <begin position="72"/>
        <end position="109"/>
    </location>
</feature>
<proteinExistence type="inferred from homology"/>
<gene>
    <name evidence="7" type="ORF">VNO77_24140</name>
</gene>
<protein>
    <recommendedName>
        <fullName evidence="6">Pre-mRNA polyadenylation factor Fip1 domain-containing protein</fullName>
    </recommendedName>
</protein>
<evidence type="ECO:0000259" key="6">
    <source>
        <dbReference type="Pfam" id="PF05182"/>
    </source>
</evidence>
<feature type="compositionally biased region" description="Low complexity" evidence="5">
    <location>
        <begin position="1043"/>
        <end position="1052"/>
    </location>
</feature>
<feature type="compositionally biased region" description="Low complexity" evidence="5">
    <location>
        <begin position="22"/>
        <end position="35"/>
    </location>
</feature>
<feature type="compositionally biased region" description="Polar residues" evidence="5">
    <location>
        <begin position="528"/>
        <end position="538"/>
    </location>
</feature>
<feature type="compositionally biased region" description="Basic and acidic residues" evidence="5">
    <location>
        <begin position="1100"/>
        <end position="1121"/>
    </location>
</feature>
<dbReference type="GO" id="GO:0016607">
    <property type="term" value="C:nuclear speck"/>
    <property type="evidence" value="ECO:0007669"/>
    <property type="project" value="TreeGrafter"/>
</dbReference>
<comment type="similarity">
    <text evidence="2">Belongs to the FIP1 family.</text>
</comment>
<feature type="region of interest" description="Disordered" evidence="5">
    <location>
        <begin position="756"/>
        <end position="794"/>
    </location>
</feature>
<dbReference type="Pfam" id="PF05182">
    <property type="entry name" value="Fip1"/>
    <property type="match status" value="1"/>
</dbReference>
<feature type="region of interest" description="Disordered" evidence="5">
    <location>
        <begin position="853"/>
        <end position="1152"/>
    </location>
</feature>
<evidence type="ECO:0000256" key="1">
    <source>
        <dbReference type="ARBA" id="ARBA00004123"/>
    </source>
</evidence>
<dbReference type="PANTHER" id="PTHR36884:SF1">
    <property type="entry name" value="FIP1[V]-LIKE PROTEIN"/>
    <property type="match status" value="1"/>
</dbReference>
<feature type="compositionally biased region" description="Basic and acidic residues" evidence="5">
    <location>
        <begin position="756"/>
        <end position="791"/>
    </location>
</feature>
<dbReference type="GO" id="GO:0003723">
    <property type="term" value="F:RNA binding"/>
    <property type="evidence" value="ECO:0007669"/>
    <property type="project" value="TreeGrafter"/>
</dbReference>
<evidence type="ECO:0000256" key="2">
    <source>
        <dbReference type="ARBA" id="ARBA00007459"/>
    </source>
</evidence>
<feature type="compositionally biased region" description="Basic and acidic residues" evidence="5">
    <location>
        <begin position="1066"/>
        <end position="1092"/>
    </location>
</feature>
<evidence type="ECO:0000313" key="7">
    <source>
        <dbReference type="EMBL" id="KAK7329957.1"/>
    </source>
</evidence>
<comment type="subcellular location">
    <subcellularLocation>
        <location evidence="1">Nucleus</location>
    </subcellularLocation>
</comment>
<feature type="region of interest" description="Disordered" evidence="5">
    <location>
        <begin position="1214"/>
        <end position="1234"/>
    </location>
</feature>
<dbReference type="GO" id="GO:0006397">
    <property type="term" value="P:mRNA processing"/>
    <property type="evidence" value="ECO:0007669"/>
    <property type="project" value="UniProtKB-KW"/>
</dbReference>
<dbReference type="Proteomes" id="UP001367508">
    <property type="component" value="Unassembled WGS sequence"/>
</dbReference>
<evidence type="ECO:0000256" key="5">
    <source>
        <dbReference type="SAM" id="MobiDB-lite"/>
    </source>
</evidence>
<feature type="compositionally biased region" description="Basic and acidic residues" evidence="5">
    <location>
        <begin position="1130"/>
        <end position="1139"/>
    </location>
</feature>
<feature type="compositionally biased region" description="Basic and acidic residues" evidence="5">
    <location>
        <begin position="688"/>
        <end position="721"/>
    </location>
</feature>
<keyword evidence="4" id="KW-0539">Nucleus</keyword>
<feature type="compositionally biased region" description="Acidic residues" evidence="5">
    <location>
        <begin position="1"/>
        <end position="10"/>
    </location>
</feature>
<dbReference type="InterPro" id="IPR044976">
    <property type="entry name" value="FIPS5/FIPS3-like"/>
</dbReference>
<feature type="domain" description="Pre-mRNA polyadenylation factor Fip1" evidence="6">
    <location>
        <begin position="283"/>
        <end position="325"/>
    </location>
</feature>
<feature type="compositionally biased region" description="Basic and acidic residues" evidence="5">
    <location>
        <begin position="602"/>
        <end position="618"/>
    </location>
</feature>
<feature type="region of interest" description="Disordered" evidence="5">
    <location>
        <begin position="469"/>
        <end position="725"/>
    </location>
</feature>
<feature type="compositionally biased region" description="Basic and acidic residues" evidence="5">
    <location>
        <begin position="549"/>
        <end position="562"/>
    </location>
</feature>